<dbReference type="SUPFAM" id="SSF51206">
    <property type="entry name" value="cAMP-binding domain-like"/>
    <property type="match status" value="2"/>
</dbReference>
<evidence type="ECO:0000313" key="3">
    <source>
        <dbReference type="EMBL" id="PXV71628.1"/>
    </source>
</evidence>
<dbReference type="CDD" id="cd00158">
    <property type="entry name" value="RHOD"/>
    <property type="match status" value="1"/>
</dbReference>
<dbReference type="Gene3D" id="2.60.120.10">
    <property type="entry name" value="Jelly Rolls"/>
    <property type="match status" value="2"/>
</dbReference>
<gene>
    <name evidence="3" type="ORF">C8D93_101683</name>
</gene>
<dbReference type="SUPFAM" id="SSF52821">
    <property type="entry name" value="Rhodanese/Cell cycle control phosphatase"/>
    <property type="match status" value="1"/>
</dbReference>
<dbReference type="PANTHER" id="PTHR24567:SF74">
    <property type="entry name" value="HTH-TYPE TRANSCRIPTIONAL REGULATOR ARCR"/>
    <property type="match status" value="1"/>
</dbReference>
<comment type="caution">
    <text evidence="3">The sequence shown here is derived from an EMBL/GenBank/DDBJ whole genome shotgun (WGS) entry which is preliminary data.</text>
</comment>
<proteinExistence type="predicted"/>
<dbReference type="Pfam" id="PF00027">
    <property type="entry name" value="cNMP_binding"/>
    <property type="match status" value="2"/>
</dbReference>
<dbReference type="CDD" id="cd00038">
    <property type="entry name" value="CAP_ED"/>
    <property type="match status" value="2"/>
</dbReference>
<dbReference type="SMART" id="SM00100">
    <property type="entry name" value="cNMP"/>
    <property type="match status" value="2"/>
</dbReference>
<dbReference type="RefSeq" id="WP_170123870.1">
    <property type="nucleotide sequence ID" value="NZ_CAKZQT010000007.1"/>
</dbReference>
<dbReference type="Gene3D" id="3.40.250.10">
    <property type="entry name" value="Rhodanese-like domain"/>
    <property type="match status" value="1"/>
</dbReference>
<dbReference type="InterPro" id="IPR000595">
    <property type="entry name" value="cNMP-bd_dom"/>
</dbReference>
<name>A0A318EHC2_9GAMM</name>
<organism evidence="3 4">
    <name type="scientific">Sinimarinibacterium flocculans</name>
    <dbReference type="NCBI Taxonomy" id="985250"/>
    <lineage>
        <taxon>Bacteria</taxon>
        <taxon>Pseudomonadati</taxon>
        <taxon>Pseudomonadota</taxon>
        <taxon>Gammaproteobacteria</taxon>
        <taxon>Nevskiales</taxon>
        <taxon>Nevskiaceae</taxon>
        <taxon>Sinimarinibacterium</taxon>
    </lineage>
</organism>
<dbReference type="Pfam" id="PF00581">
    <property type="entry name" value="Rhodanese"/>
    <property type="match status" value="1"/>
</dbReference>
<dbReference type="InterPro" id="IPR001763">
    <property type="entry name" value="Rhodanese-like_dom"/>
</dbReference>
<evidence type="ECO:0000259" key="1">
    <source>
        <dbReference type="PROSITE" id="PS50042"/>
    </source>
</evidence>
<accession>A0A318EHC2</accession>
<protein>
    <submittedName>
        <fullName evidence="3">Rhodanese-like domain-containing protein</fullName>
    </submittedName>
</protein>
<sequence length="355" mass="38986">MTESKVDASLFANYVPLNALRPESQADLARKSVVSTARAGDSLFKLGDSADRALFLMSGALQLKDGDGKVVSTIRAGEPSAMHRIAHQSPRRVTAQCATDVRYLAIDAGLLDVMLTWDQTGSFEVGELVAGETETGGDEDWMTRLLQMRTFQLVPPSNLQAMFMRMQEVQVEPGQVIVRQNDAGDYFYVVMSGRFIVTREQPNQKPVRLAELETGACFGEEALISETRRNATVTALVRGKLMRLSKDDFRTLLNDPLSRRIGADEATAMVEGGRARWLDVRLPSEFQRGSLPGTLNLPLYMLRMKLGQLDAQQTWIACCDTGRRSSVAAFILTQKGFDAYVLDGGIPASNRGDGA</sequence>
<dbReference type="SMART" id="SM00450">
    <property type="entry name" value="RHOD"/>
    <property type="match status" value="1"/>
</dbReference>
<reference evidence="3 4" key="1">
    <citation type="submission" date="2018-04" db="EMBL/GenBank/DDBJ databases">
        <title>Genomic Encyclopedia of Type Strains, Phase IV (KMG-IV): sequencing the most valuable type-strain genomes for metagenomic binning, comparative biology and taxonomic classification.</title>
        <authorList>
            <person name="Goeker M."/>
        </authorList>
    </citation>
    <scope>NUCLEOTIDE SEQUENCE [LARGE SCALE GENOMIC DNA]</scope>
    <source>
        <strain evidence="3 4">DSM 104150</strain>
    </source>
</reference>
<evidence type="ECO:0000259" key="2">
    <source>
        <dbReference type="PROSITE" id="PS50206"/>
    </source>
</evidence>
<dbReference type="AlphaFoldDB" id="A0A318EHC2"/>
<dbReference type="EMBL" id="QICN01000001">
    <property type="protein sequence ID" value="PXV71628.1"/>
    <property type="molecule type" value="Genomic_DNA"/>
</dbReference>
<feature type="domain" description="Rhodanese" evidence="2">
    <location>
        <begin position="271"/>
        <end position="348"/>
    </location>
</feature>
<dbReference type="PROSITE" id="PS50206">
    <property type="entry name" value="RHODANESE_3"/>
    <property type="match status" value="1"/>
</dbReference>
<evidence type="ECO:0000313" key="4">
    <source>
        <dbReference type="Proteomes" id="UP000248330"/>
    </source>
</evidence>
<dbReference type="InterPro" id="IPR018490">
    <property type="entry name" value="cNMP-bd_dom_sf"/>
</dbReference>
<dbReference type="GO" id="GO:0003700">
    <property type="term" value="F:DNA-binding transcription factor activity"/>
    <property type="evidence" value="ECO:0007669"/>
    <property type="project" value="TreeGrafter"/>
</dbReference>
<dbReference type="PROSITE" id="PS50042">
    <property type="entry name" value="CNMP_BINDING_3"/>
    <property type="match status" value="2"/>
</dbReference>
<feature type="domain" description="Cyclic nucleotide-binding" evidence="1">
    <location>
        <begin position="150"/>
        <end position="253"/>
    </location>
</feature>
<dbReference type="PANTHER" id="PTHR24567">
    <property type="entry name" value="CRP FAMILY TRANSCRIPTIONAL REGULATORY PROTEIN"/>
    <property type="match status" value="1"/>
</dbReference>
<dbReference type="Proteomes" id="UP000248330">
    <property type="component" value="Unassembled WGS sequence"/>
</dbReference>
<dbReference type="InterPro" id="IPR050397">
    <property type="entry name" value="Env_Response_Regulators"/>
</dbReference>
<feature type="domain" description="Cyclic nucleotide-binding" evidence="1">
    <location>
        <begin position="16"/>
        <end position="107"/>
    </location>
</feature>
<dbReference type="GO" id="GO:0005829">
    <property type="term" value="C:cytosol"/>
    <property type="evidence" value="ECO:0007669"/>
    <property type="project" value="TreeGrafter"/>
</dbReference>
<keyword evidence="4" id="KW-1185">Reference proteome</keyword>
<dbReference type="InterPro" id="IPR014710">
    <property type="entry name" value="RmlC-like_jellyroll"/>
</dbReference>
<dbReference type="InterPro" id="IPR036873">
    <property type="entry name" value="Rhodanese-like_dom_sf"/>
</dbReference>